<name>A0A2G5KCQ5_9RHOB</name>
<gene>
    <name evidence="1" type="ORF">BFP76_12060</name>
</gene>
<dbReference type="InterPro" id="IPR011990">
    <property type="entry name" value="TPR-like_helical_dom_sf"/>
</dbReference>
<dbReference type="Proteomes" id="UP000231516">
    <property type="component" value="Unassembled WGS sequence"/>
</dbReference>
<proteinExistence type="predicted"/>
<sequence>MITQGIQNKDEMMSKTKSAAYAFRVDRMGSRLIAMLNALRVATDYDIDFKMYWLITDTMSDEIRDPSQIFSQNFIDKYFVTKDSFESLQPDMFEVAYRNPGWDADRLASEIAKGKNLLLSHAFASVATFPHEDEAVVRASVAAAFDRLEFNPVVATMIDKINTALDDAPPIAYHIRRGDIIDPESNAAKKVWPKKYTPREFYHIHLQRHSENSNGKILVFSDEPREVERLKTMSSNVLALDDMIDTAALNDAQYDFLSLYAMSRCHEIIGPPGSGFSETAALFGNATVTDVQETLSPEDHDQALALLVSHLDSGPEHFLGLADVGQTLPFATEYWLKNNKSKQGAAITRKYLDMGLNRAYIYVILCELYLGHDDAQAALDIRALAQKQELQFDIAMATLNLMCVRAHLAQNDKEGAIQSLCLSLWSFPNIQGAEKTMLQMVLNKLLTPDNFFPFDKMLTRFALPGSPAAGGNRVGGFIGKKPIEIPFVSIDMISRDWSLFLGKRRHRLFHHKDRIEMLYSRITAVCERCSPEHAHSSMTGLYALEMGDVKRALKQHRAATDAVPNNALYQKRFGDALIADGQIGNGITALTLAAKIEPEQILYTAHLAEAQIQNKQVDAGIESYRSIVAQAQNYPEVVLKAALALSRKKKHREQARKLGLIALENSQGSARVLNAYATILKRCGSKNELLAILTVLQDVGTLRPAFRKIHDKLTADFNRKSA</sequence>
<keyword evidence="2" id="KW-1185">Reference proteome</keyword>
<dbReference type="AlphaFoldDB" id="A0A2G5KCQ5"/>
<protein>
    <submittedName>
        <fullName evidence="1">Uncharacterized protein</fullName>
    </submittedName>
</protein>
<dbReference type="Gene3D" id="3.40.50.11350">
    <property type="match status" value="1"/>
</dbReference>
<dbReference type="SUPFAM" id="SSF48452">
    <property type="entry name" value="TPR-like"/>
    <property type="match status" value="1"/>
</dbReference>
<accession>A0A2G5KCQ5</accession>
<reference evidence="1 2" key="1">
    <citation type="submission" date="2016-08" db="EMBL/GenBank/DDBJ databases">
        <title>Draft genome of Amylibacter sp. strain 4G11.</title>
        <authorList>
            <person name="Wong S.-K."/>
            <person name="Hamasaki K."/>
            <person name="Yoshizawa S."/>
        </authorList>
    </citation>
    <scope>NUCLEOTIDE SEQUENCE [LARGE SCALE GENOMIC DNA]</scope>
    <source>
        <strain evidence="1 2">4G11</strain>
    </source>
</reference>
<dbReference type="Gene3D" id="1.25.40.10">
    <property type="entry name" value="Tetratricopeptide repeat domain"/>
    <property type="match status" value="1"/>
</dbReference>
<evidence type="ECO:0000313" key="1">
    <source>
        <dbReference type="EMBL" id="PIB26620.1"/>
    </source>
</evidence>
<comment type="caution">
    <text evidence="1">The sequence shown here is derived from an EMBL/GenBank/DDBJ whole genome shotgun (WGS) entry which is preliminary data.</text>
</comment>
<evidence type="ECO:0000313" key="2">
    <source>
        <dbReference type="Proteomes" id="UP000231516"/>
    </source>
</evidence>
<organism evidence="1 2">
    <name type="scientific">Paramylibacter kogurei</name>
    <dbReference type="NCBI Taxonomy" id="1889778"/>
    <lineage>
        <taxon>Bacteria</taxon>
        <taxon>Pseudomonadati</taxon>
        <taxon>Pseudomonadota</taxon>
        <taxon>Alphaproteobacteria</taxon>
        <taxon>Rhodobacterales</taxon>
        <taxon>Paracoccaceae</taxon>
        <taxon>Paramylibacter</taxon>
    </lineage>
</organism>
<dbReference type="EMBL" id="MDGM01000003">
    <property type="protein sequence ID" value="PIB26620.1"/>
    <property type="molecule type" value="Genomic_DNA"/>
</dbReference>